<evidence type="ECO:0000256" key="1">
    <source>
        <dbReference type="SAM" id="Phobius"/>
    </source>
</evidence>
<protein>
    <submittedName>
        <fullName evidence="2">Uncharacterized protein</fullName>
    </submittedName>
</protein>
<keyword evidence="1" id="KW-0812">Transmembrane</keyword>
<dbReference type="EMBL" id="JAUSUC010000065">
    <property type="protein sequence ID" value="MDQ0216675.1"/>
    <property type="molecule type" value="Genomic_DNA"/>
</dbReference>
<evidence type="ECO:0000313" key="3">
    <source>
        <dbReference type="Proteomes" id="UP001237207"/>
    </source>
</evidence>
<reference evidence="2" key="1">
    <citation type="submission" date="2023-07" db="EMBL/GenBank/DDBJ databases">
        <title>Genomic Encyclopedia of Type Strains, Phase IV (KMG-IV): sequencing the most valuable type-strain genomes for metagenomic binning, comparative biology and taxonomic classification.</title>
        <authorList>
            <person name="Goeker M."/>
        </authorList>
    </citation>
    <scope>NUCLEOTIDE SEQUENCE</scope>
    <source>
        <strain evidence="2">DSM 23947</strain>
    </source>
</reference>
<name>A0AAJ1WKE9_9BACI</name>
<keyword evidence="1" id="KW-1133">Transmembrane helix</keyword>
<keyword evidence="1" id="KW-0472">Membrane</keyword>
<feature type="transmembrane region" description="Helical" evidence="1">
    <location>
        <begin position="51"/>
        <end position="73"/>
    </location>
</feature>
<organism evidence="2 3">
    <name type="scientific">Oikeobacillus pervagus</name>
    <dbReference type="NCBI Taxonomy" id="1325931"/>
    <lineage>
        <taxon>Bacteria</taxon>
        <taxon>Bacillati</taxon>
        <taxon>Bacillota</taxon>
        <taxon>Bacilli</taxon>
        <taxon>Bacillales</taxon>
        <taxon>Bacillaceae</taxon>
        <taxon>Oikeobacillus</taxon>
    </lineage>
</organism>
<dbReference type="AlphaFoldDB" id="A0AAJ1WKE9"/>
<comment type="caution">
    <text evidence="2">The sequence shown here is derived from an EMBL/GenBank/DDBJ whole genome shotgun (WGS) entry which is preliminary data.</text>
</comment>
<feature type="transmembrane region" description="Helical" evidence="1">
    <location>
        <begin position="6"/>
        <end position="22"/>
    </location>
</feature>
<accession>A0AAJ1WKE9</accession>
<keyword evidence="3" id="KW-1185">Reference proteome</keyword>
<proteinExistence type="predicted"/>
<sequence length="78" mass="8969">MDLLLWLTVGFIIIGFAVLVSMKKNMEKKLAFIKANIESNIEYTKGSARSIVWWIAGTTLWGVVSIILVVWWFHEHFG</sequence>
<dbReference type="Proteomes" id="UP001237207">
    <property type="component" value="Unassembled WGS sequence"/>
</dbReference>
<dbReference type="RefSeq" id="WP_307258746.1">
    <property type="nucleotide sequence ID" value="NZ_JAUSUC010000065.1"/>
</dbReference>
<evidence type="ECO:0000313" key="2">
    <source>
        <dbReference type="EMBL" id="MDQ0216675.1"/>
    </source>
</evidence>
<gene>
    <name evidence="2" type="ORF">J2S13_003149</name>
</gene>